<name>A0A819FDH7_9BILA</name>
<feature type="non-terminal residue" evidence="1">
    <location>
        <position position="57"/>
    </location>
</feature>
<evidence type="ECO:0000313" key="2">
    <source>
        <dbReference type="Proteomes" id="UP000663874"/>
    </source>
</evidence>
<gene>
    <name evidence="1" type="ORF">FNK824_LOCUS18649</name>
</gene>
<dbReference type="AlphaFoldDB" id="A0A819FDH7"/>
<proteinExistence type="predicted"/>
<sequence length="57" mass="6935">MSDIQKISSSTEQHIMMLSNNEKHKHQELLQTYGKEYDEILEIKQIEFEQRLIIQRM</sequence>
<dbReference type="Proteomes" id="UP000663874">
    <property type="component" value="Unassembled WGS sequence"/>
</dbReference>
<protein>
    <submittedName>
        <fullName evidence="1">Uncharacterized protein</fullName>
    </submittedName>
</protein>
<organism evidence="1 2">
    <name type="scientific">Rotaria sordida</name>
    <dbReference type="NCBI Taxonomy" id="392033"/>
    <lineage>
        <taxon>Eukaryota</taxon>
        <taxon>Metazoa</taxon>
        <taxon>Spiralia</taxon>
        <taxon>Gnathifera</taxon>
        <taxon>Rotifera</taxon>
        <taxon>Eurotatoria</taxon>
        <taxon>Bdelloidea</taxon>
        <taxon>Philodinida</taxon>
        <taxon>Philodinidae</taxon>
        <taxon>Rotaria</taxon>
    </lineage>
</organism>
<comment type="caution">
    <text evidence="1">The sequence shown here is derived from an EMBL/GenBank/DDBJ whole genome shotgun (WGS) entry which is preliminary data.</text>
</comment>
<accession>A0A819FDH7</accession>
<evidence type="ECO:0000313" key="1">
    <source>
        <dbReference type="EMBL" id="CAF3864339.1"/>
    </source>
</evidence>
<dbReference type="EMBL" id="CAJOBE010003149">
    <property type="protein sequence ID" value="CAF3864339.1"/>
    <property type="molecule type" value="Genomic_DNA"/>
</dbReference>
<reference evidence="1" key="1">
    <citation type="submission" date="2021-02" db="EMBL/GenBank/DDBJ databases">
        <authorList>
            <person name="Nowell W R."/>
        </authorList>
    </citation>
    <scope>NUCLEOTIDE SEQUENCE</scope>
</reference>